<dbReference type="AlphaFoldDB" id="A0AAV1W650"/>
<evidence type="ECO:0000313" key="1">
    <source>
        <dbReference type="EMBL" id="CAL0304499.1"/>
    </source>
</evidence>
<comment type="caution">
    <text evidence="1">The sequence shown here is derived from an EMBL/GenBank/DDBJ whole genome shotgun (WGS) entry which is preliminary data.</text>
</comment>
<keyword evidence="2" id="KW-1185">Reference proteome</keyword>
<gene>
    <name evidence="1" type="ORF">LLUT_LOCUS5559</name>
</gene>
<dbReference type="Proteomes" id="UP001497480">
    <property type="component" value="Unassembled WGS sequence"/>
</dbReference>
<proteinExistence type="predicted"/>
<organism evidence="1 2">
    <name type="scientific">Lupinus luteus</name>
    <name type="common">European yellow lupine</name>
    <dbReference type="NCBI Taxonomy" id="3873"/>
    <lineage>
        <taxon>Eukaryota</taxon>
        <taxon>Viridiplantae</taxon>
        <taxon>Streptophyta</taxon>
        <taxon>Embryophyta</taxon>
        <taxon>Tracheophyta</taxon>
        <taxon>Spermatophyta</taxon>
        <taxon>Magnoliopsida</taxon>
        <taxon>eudicotyledons</taxon>
        <taxon>Gunneridae</taxon>
        <taxon>Pentapetalae</taxon>
        <taxon>rosids</taxon>
        <taxon>fabids</taxon>
        <taxon>Fabales</taxon>
        <taxon>Fabaceae</taxon>
        <taxon>Papilionoideae</taxon>
        <taxon>50 kb inversion clade</taxon>
        <taxon>genistoids sensu lato</taxon>
        <taxon>core genistoids</taxon>
        <taxon>Genisteae</taxon>
        <taxon>Lupinus</taxon>
    </lineage>
</organism>
<name>A0AAV1W650_LUPLU</name>
<sequence>MGEKGGVANTLQSGMNLKCGVYNPQSLVEKKDMTFCNNGWTLMDANNQPPSCCTRLLKTLDLFPLTTIKTKED</sequence>
<dbReference type="EMBL" id="CAXHTB010000004">
    <property type="protein sequence ID" value="CAL0304499.1"/>
    <property type="molecule type" value="Genomic_DNA"/>
</dbReference>
<evidence type="ECO:0000313" key="2">
    <source>
        <dbReference type="Proteomes" id="UP001497480"/>
    </source>
</evidence>
<protein>
    <submittedName>
        <fullName evidence="1">Uncharacterized protein</fullName>
    </submittedName>
</protein>
<reference evidence="1 2" key="1">
    <citation type="submission" date="2024-03" db="EMBL/GenBank/DDBJ databases">
        <authorList>
            <person name="Martinez-Hernandez J."/>
        </authorList>
    </citation>
    <scope>NUCLEOTIDE SEQUENCE [LARGE SCALE GENOMIC DNA]</scope>
</reference>
<accession>A0AAV1W650</accession>